<dbReference type="STRING" id="643867.Ftrac_2109"/>
<feature type="compositionally biased region" description="Basic and acidic residues" evidence="1">
    <location>
        <begin position="115"/>
        <end position="140"/>
    </location>
</feature>
<proteinExistence type="predicted"/>
<evidence type="ECO:0000313" key="3">
    <source>
        <dbReference type="Proteomes" id="UP000008720"/>
    </source>
</evidence>
<gene>
    <name evidence="2" type="ordered locus">Ftrac_2109</name>
</gene>
<evidence type="ECO:0000256" key="1">
    <source>
        <dbReference type="SAM" id="MobiDB-lite"/>
    </source>
</evidence>
<dbReference type="HOGENOM" id="CLU_1832769_0_0_10"/>
<dbReference type="PROSITE" id="PS51257">
    <property type="entry name" value="PROKAR_LIPOPROTEIN"/>
    <property type="match status" value="1"/>
</dbReference>
<feature type="compositionally biased region" description="Basic and acidic residues" evidence="1">
    <location>
        <begin position="86"/>
        <end position="103"/>
    </location>
</feature>
<name>E4TUH3_MARTH</name>
<reference evidence="2 3" key="1">
    <citation type="journal article" date="2011" name="Stand. Genomic Sci.">
        <title>Complete genome sequence of Marivirga tractuosa type strain (H-43).</title>
        <authorList>
            <person name="Pagani I."/>
            <person name="Chertkov O."/>
            <person name="Lapidus A."/>
            <person name="Lucas S."/>
            <person name="Del Rio T.G."/>
            <person name="Tice H."/>
            <person name="Copeland A."/>
            <person name="Cheng J.F."/>
            <person name="Nolan M."/>
            <person name="Saunders E."/>
            <person name="Pitluck S."/>
            <person name="Held B."/>
            <person name="Goodwin L."/>
            <person name="Liolios K."/>
            <person name="Ovchinikova G."/>
            <person name="Ivanova N."/>
            <person name="Mavromatis K."/>
            <person name="Pati A."/>
            <person name="Chen A."/>
            <person name="Palaniappan K."/>
            <person name="Land M."/>
            <person name="Hauser L."/>
            <person name="Jeffries C.D."/>
            <person name="Detter J.C."/>
            <person name="Han C."/>
            <person name="Tapia R."/>
            <person name="Ngatchou-Djao O.D."/>
            <person name="Rohde M."/>
            <person name="Goker M."/>
            <person name="Spring S."/>
            <person name="Sikorski J."/>
            <person name="Woyke T."/>
            <person name="Bristow J."/>
            <person name="Eisen J.A."/>
            <person name="Markowitz V."/>
            <person name="Hugenholtz P."/>
            <person name="Klenk H.P."/>
            <person name="Kyrpides N.C."/>
        </authorList>
    </citation>
    <scope>NUCLEOTIDE SEQUENCE [LARGE SCALE GENOMIC DNA]</scope>
    <source>
        <strain evidence="3">ATCC 23168 / DSM 4126 / NBRC 15989 / NCIMB 1408 / VKM B-1430 / H-43</strain>
    </source>
</reference>
<accession>E4TUH3</accession>
<dbReference type="KEGG" id="mtt:Ftrac_2109"/>
<organism evidence="2 3">
    <name type="scientific">Marivirga tractuosa (strain ATCC 23168 / DSM 4126 / NBRC 15989 / NCIMB 1408 / VKM B-1430 / H-43)</name>
    <name type="common">Microscilla tractuosa</name>
    <name type="synonym">Flexibacter tractuosus</name>
    <dbReference type="NCBI Taxonomy" id="643867"/>
    <lineage>
        <taxon>Bacteria</taxon>
        <taxon>Pseudomonadati</taxon>
        <taxon>Bacteroidota</taxon>
        <taxon>Cytophagia</taxon>
        <taxon>Cytophagales</taxon>
        <taxon>Marivirgaceae</taxon>
        <taxon>Marivirga</taxon>
    </lineage>
</organism>
<evidence type="ECO:0000313" key="2">
    <source>
        <dbReference type="EMBL" id="ADR22091.1"/>
    </source>
</evidence>
<dbReference type="EMBL" id="CP002349">
    <property type="protein sequence ID" value="ADR22091.1"/>
    <property type="molecule type" value="Genomic_DNA"/>
</dbReference>
<sequence>MKTTKIILTAVMGLSISLYSCNDDDMQNKLSEDDIVALEGFREAYTRASDANLELKGSIQQGDFDGIHFHDSVFHHYEGLFEEHHEDYSHSNDHDDHHHDADGMHMGSNAMNGHDQGDGHHDDDHQSMDDLMDDHETSTH</sequence>
<dbReference type="Proteomes" id="UP000008720">
    <property type="component" value="Chromosome"/>
</dbReference>
<feature type="region of interest" description="Disordered" evidence="1">
    <location>
        <begin position="86"/>
        <end position="140"/>
    </location>
</feature>
<keyword evidence="3" id="KW-1185">Reference proteome</keyword>
<dbReference type="AlphaFoldDB" id="E4TUH3"/>
<protein>
    <submittedName>
        <fullName evidence="2">Uncharacterized protein</fullName>
    </submittedName>
</protein>
<dbReference type="RefSeq" id="WP_013454234.1">
    <property type="nucleotide sequence ID" value="NC_014759.1"/>
</dbReference>